<dbReference type="InterPro" id="IPR000133">
    <property type="entry name" value="ER_ret_rcpt"/>
</dbReference>
<dbReference type="PRINTS" id="PR00660">
    <property type="entry name" value="ERLUMENR"/>
</dbReference>
<gene>
    <name evidence="12" type="ORF">SS50377_12146</name>
    <name evidence="13" type="ORF">SS50377_26386</name>
</gene>
<feature type="transmembrane region" description="Helical" evidence="11">
    <location>
        <begin position="61"/>
        <end position="83"/>
    </location>
</feature>
<keyword evidence="4 11" id="KW-0812">Transmembrane</keyword>
<keyword evidence="7" id="KW-0653">Protein transport</keyword>
<dbReference type="Proteomes" id="UP000018208">
    <property type="component" value="Unassembled WGS sequence"/>
</dbReference>
<dbReference type="EMBL" id="KI546035">
    <property type="protein sequence ID" value="EST47747.1"/>
    <property type="molecule type" value="Genomic_DNA"/>
</dbReference>
<evidence type="ECO:0000256" key="9">
    <source>
        <dbReference type="ARBA" id="ARBA00023136"/>
    </source>
</evidence>
<dbReference type="PANTHER" id="PTHR10585">
    <property type="entry name" value="ER LUMEN PROTEIN RETAINING RECEPTOR"/>
    <property type="match status" value="1"/>
</dbReference>
<reference evidence="13" key="2">
    <citation type="submission" date="2020-12" db="EMBL/GenBank/DDBJ databases">
        <title>New Spironucleus salmonicida genome in near-complete chromosomes.</title>
        <authorList>
            <person name="Xu F."/>
            <person name="Kurt Z."/>
            <person name="Jimenez-Gonzalez A."/>
            <person name="Astvaldsson A."/>
            <person name="Andersson J.O."/>
            <person name="Svard S.G."/>
        </authorList>
    </citation>
    <scope>NUCLEOTIDE SEQUENCE</scope>
    <source>
        <strain evidence="13">ATCC 50377</strain>
    </source>
</reference>
<evidence type="ECO:0000313" key="12">
    <source>
        <dbReference type="EMBL" id="EST47747.1"/>
    </source>
</evidence>
<keyword evidence="10 12" id="KW-0675">Receptor</keyword>
<dbReference type="EMBL" id="AUWU02000006">
    <property type="protein sequence ID" value="KAH0572177.1"/>
    <property type="molecule type" value="Genomic_DNA"/>
</dbReference>
<dbReference type="PROSITE" id="PS00951">
    <property type="entry name" value="ER_LUMEN_RECEPTOR_1"/>
    <property type="match status" value="1"/>
</dbReference>
<sequence>MSANNIFRFTGDLLHAASHGILIEKIRSSGSCTGISLKTQLLYGIVFSSRYFDLLWNFGSLYNTILKIYYLATTFYTIYLIAFKHADTYEQQLDKLPLWTIVVPSVLFSLIFTKKYRVFEIFWTFSLIIESMTLLPQFLMLQKSSSIQSFSQSYVVVLGLYRAFYILNWIYRAIKGVNVGFVVWTTGIIQVAMFSEFFYYWIKAKLQGEQMQLPK</sequence>
<evidence type="ECO:0000256" key="8">
    <source>
        <dbReference type="ARBA" id="ARBA00022989"/>
    </source>
</evidence>
<evidence type="ECO:0000256" key="3">
    <source>
        <dbReference type="ARBA" id="ARBA00022448"/>
    </source>
</evidence>
<evidence type="ECO:0000256" key="10">
    <source>
        <dbReference type="ARBA" id="ARBA00023170"/>
    </source>
</evidence>
<name>V6LSX3_9EUKA</name>
<dbReference type="AlphaFoldDB" id="V6LSX3"/>
<evidence type="ECO:0000313" key="14">
    <source>
        <dbReference type="Proteomes" id="UP000018208"/>
    </source>
</evidence>
<evidence type="ECO:0000256" key="5">
    <source>
        <dbReference type="ARBA" id="ARBA00022824"/>
    </source>
</evidence>
<keyword evidence="6" id="KW-0931">ER-Golgi transport</keyword>
<keyword evidence="5" id="KW-0256">Endoplasmic reticulum</keyword>
<accession>V6LSX3</accession>
<dbReference type="OrthoDB" id="7694678at2759"/>
<evidence type="ECO:0000256" key="7">
    <source>
        <dbReference type="ARBA" id="ARBA00022927"/>
    </source>
</evidence>
<dbReference type="Pfam" id="PF00810">
    <property type="entry name" value="ER_lumen_recept"/>
    <property type="match status" value="1"/>
</dbReference>
<evidence type="ECO:0000256" key="1">
    <source>
        <dbReference type="ARBA" id="ARBA00004477"/>
    </source>
</evidence>
<evidence type="ECO:0000256" key="4">
    <source>
        <dbReference type="ARBA" id="ARBA00022692"/>
    </source>
</evidence>
<feature type="transmembrane region" description="Helical" evidence="11">
    <location>
        <begin position="153"/>
        <end position="171"/>
    </location>
</feature>
<dbReference type="GO" id="GO:0005789">
    <property type="term" value="C:endoplasmic reticulum membrane"/>
    <property type="evidence" value="ECO:0007669"/>
    <property type="project" value="UniProtKB-SubCell"/>
</dbReference>
<comment type="subcellular location">
    <subcellularLocation>
        <location evidence="1">Endoplasmic reticulum membrane</location>
        <topology evidence="1">Multi-pass membrane protein</topology>
    </subcellularLocation>
</comment>
<comment type="similarity">
    <text evidence="2">Belongs to the ERD2 family.</text>
</comment>
<dbReference type="GO" id="GO:0046923">
    <property type="term" value="F:ER retention sequence binding"/>
    <property type="evidence" value="ECO:0007669"/>
    <property type="project" value="InterPro"/>
</dbReference>
<dbReference type="GO" id="GO:0006621">
    <property type="term" value="P:protein retention in ER lumen"/>
    <property type="evidence" value="ECO:0007669"/>
    <property type="project" value="InterPro"/>
</dbReference>
<keyword evidence="9 11" id="KW-0472">Membrane</keyword>
<organism evidence="12">
    <name type="scientific">Spironucleus salmonicida</name>
    <dbReference type="NCBI Taxonomy" id="348837"/>
    <lineage>
        <taxon>Eukaryota</taxon>
        <taxon>Metamonada</taxon>
        <taxon>Diplomonadida</taxon>
        <taxon>Hexamitidae</taxon>
        <taxon>Hexamitinae</taxon>
        <taxon>Spironucleus</taxon>
    </lineage>
</organism>
<feature type="transmembrane region" description="Helical" evidence="11">
    <location>
        <begin position="118"/>
        <end position="141"/>
    </location>
</feature>
<evidence type="ECO:0000256" key="11">
    <source>
        <dbReference type="SAM" id="Phobius"/>
    </source>
</evidence>
<protein>
    <submittedName>
        <fullName evidence="12">ER lumen protein retaining receptor</fullName>
    </submittedName>
</protein>
<reference evidence="12 13" key="1">
    <citation type="journal article" date="2014" name="PLoS Genet.">
        <title>The Genome of Spironucleus salmonicida Highlights a Fish Pathogen Adapted to Fluctuating Environments.</title>
        <authorList>
            <person name="Xu F."/>
            <person name="Jerlstrom-Hultqvist J."/>
            <person name="Einarsson E."/>
            <person name="Astvaldsson A."/>
            <person name="Svard S.G."/>
            <person name="Andersson J.O."/>
        </authorList>
    </citation>
    <scope>NUCLEOTIDE SEQUENCE</scope>
    <source>
        <strain evidence="13">ATCC 50377</strain>
    </source>
</reference>
<dbReference type="GO" id="GO:0015031">
    <property type="term" value="P:protein transport"/>
    <property type="evidence" value="ECO:0007669"/>
    <property type="project" value="UniProtKB-KW"/>
</dbReference>
<keyword evidence="3" id="KW-0813">Transport</keyword>
<evidence type="ECO:0000256" key="6">
    <source>
        <dbReference type="ARBA" id="ARBA00022892"/>
    </source>
</evidence>
<dbReference type="VEuPathDB" id="GiardiaDB:SS50377_26386"/>
<keyword evidence="8 11" id="KW-1133">Transmembrane helix</keyword>
<evidence type="ECO:0000313" key="13">
    <source>
        <dbReference type="EMBL" id="KAH0572177.1"/>
    </source>
</evidence>
<feature type="transmembrane region" description="Helical" evidence="11">
    <location>
        <begin position="177"/>
        <end position="202"/>
    </location>
</feature>
<proteinExistence type="inferred from homology"/>
<dbReference type="GO" id="GO:0016192">
    <property type="term" value="P:vesicle-mediated transport"/>
    <property type="evidence" value="ECO:0007669"/>
    <property type="project" value="UniProtKB-KW"/>
</dbReference>
<evidence type="ECO:0000256" key="2">
    <source>
        <dbReference type="ARBA" id="ARBA00010120"/>
    </source>
</evidence>
<keyword evidence="14" id="KW-1185">Reference proteome</keyword>
<feature type="transmembrane region" description="Helical" evidence="11">
    <location>
        <begin position="95"/>
        <end position="112"/>
    </location>
</feature>